<reference evidence="3" key="1">
    <citation type="submission" date="2021-01" db="EMBL/GenBank/DDBJ databases">
        <authorList>
            <person name="Corre E."/>
            <person name="Pelletier E."/>
            <person name="Niang G."/>
            <person name="Scheremetjew M."/>
            <person name="Finn R."/>
            <person name="Kale V."/>
            <person name="Holt S."/>
            <person name="Cochrane G."/>
            <person name="Meng A."/>
            <person name="Brown T."/>
            <person name="Cohen L."/>
        </authorList>
    </citation>
    <scope>NUCLEOTIDE SEQUENCE</scope>
    <source>
        <strain evidence="3">CCMP 769</strain>
    </source>
</reference>
<dbReference type="InterPro" id="IPR007699">
    <property type="entry name" value="SGS_dom"/>
</dbReference>
<dbReference type="Gene3D" id="2.60.40.790">
    <property type="match status" value="1"/>
</dbReference>
<dbReference type="PANTHER" id="PTHR45862">
    <property type="entry name" value="PROTEIN SGT1 HOMOLOG"/>
    <property type="match status" value="1"/>
</dbReference>
<dbReference type="Pfam" id="PF05002">
    <property type="entry name" value="SGS"/>
    <property type="match status" value="1"/>
</dbReference>
<dbReference type="Pfam" id="PF04969">
    <property type="entry name" value="CS"/>
    <property type="match status" value="1"/>
</dbReference>
<dbReference type="PROSITE" id="PS51203">
    <property type="entry name" value="CS"/>
    <property type="match status" value="1"/>
</dbReference>
<evidence type="ECO:0008006" key="4">
    <source>
        <dbReference type="Google" id="ProtNLM"/>
    </source>
</evidence>
<evidence type="ECO:0000313" key="3">
    <source>
        <dbReference type="EMBL" id="CAE0067212.1"/>
    </source>
</evidence>
<name>A0A7S3EP18_9RHOD</name>
<evidence type="ECO:0000259" key="1">
    <source>
        <dbReference type="PROSITE" id="PS51048"/>
    </source>
</evidence>
<feature type="domain" description="CS" evidence="2">
    <location>
        <begin position="9"/>
        <end position="99"/>
    </location>
</feature>
<evidence type="ECO:0000259" key="2">
    <source>
        <dbReference type="PROSITE" id="PS51203"/>
    </source>
</evidence>
<dbReference type="GO" id="GO:0051087">
    <property type="term" value="F:protein-folding chaperone binding"/>
    <property type="evidence" value="ECO:0007669"/>
    <property type="project" value="InterPro"/>
</dbReference>
<dbReference type="PROSITE" id="PS51048">
    <property type="entry name" value="SGS"/>
    <property type="match status" value="1"/>
</dbReference>
<organism evidence="3">
    <name type="scientific">Rhodosorus marinus</name>
    <dbReference type="NCBI Taxonomy" id="101924"/>
    <lineage>
        <taxon>Eukaryota</taxon>
        <taxon>Rhodophyta</taxon>
        <taxon>Stylonematophyceae</taxon>
        <taxon>Stylonematales</taxon>
        <taxon>Stylonemataceae</taxon>
        <taxon>Rhodosorus</taxon>
    </lineage>
</organism>
<dbReference type="InterPro" id="IPR008978">
    <property type="entry name" value="HSP20-like_chaperone"/>
</dbReference>
<dbReference type="SUPFAM" id="SSF49764">
    <property type="entry name" value="HSP20-like chaperones"/>
    <property type="match status" value="1"/>
</dbReference>
<dbReference type="AlphaFoldDB" id="A0A7S3EP18"/>
<accession>A0A7S3EP18</accession>
<dbReference type="EMBL" id="HBHW01045419">
    <property type="protein sequence ID" value="CAE0067212.1"/>
    <property type="molecule type" value="Transcribed_RNA"/>
</dbReference>
<feature type="domain" description="SGS" evidence="1">
    <location>
        <begin position="96"/>
        <end position="173"/>
    </location>
</feature>
<sequence length="173" mass="19604">MQDSRSRTEEKISYDWSQTSDDVLLIFRASNVVKSGSDIEIDKSSVDVSLSRPDCPDYVMSSRLPGEVSVRSSSYMFYSDRVEIRLVKATPGEEWRLPDRSGTKKDWEKIASTIPDQDEGSIDHMLQSIYENADEDTRRAMNKSMQESNGTVLSTDWAKVGSGRVETYKSKEP</sequence>
<proteinExistence type="predicted"/>
<protein>
    <recommendedName>
        <fullName evidence="4">SGS domain-containing protein</fullName>
    </recommendedName>
</protein>
<gene>
    <name evidence="3" type="ORF">RMAR00112_LOCUS35288</name>
</gene>
<dbReference type="InterPro" id="IPR007052">
    <property type="entry name" value="CS_dom"/>
</dbReference>
<dbReference type="CDD" id="cd06463">
    <property type="entry name" value="p23_like"/>
    <property type="match status" value="1"/>
</dbReference>
<dbReference type="InterPro" id="IPR044563">
    <property type="entry name" value="Sgt1-like"/>
</dbReference>